<dbReference type="GO" id="GO:0018454">
    <property type="term" value="F:acetoacetyl-CoA reductase activity"/>
    <property type="evidence" value="ECO:0007669"/>
    <property type="project" value="InterPro"/>
</dbReference>
<evidence type="ECO:0000259" key="3">
    <source>
        <dbReference type="SMART" id="SM00822"/>
    </source>
</evidence>
<dbReference type="PATRIC" id="fig|452.5.peg.1033"/>
<dbReference type="InterPro" id="IPR036291">
    <property type="entry name" value="NAD(P)-bd_dom_sf"/>
</dbReference>
<dbReference type="PRINTS" id="PR00080">
    <property type="entry name" value="SDRFAMILY"/>
</dbReference>
<name>A0A0W0Z6N4_LEGSP</name>
<organism evidence="4 5">
    <name type="scientific">Legionella spiritensis</name>
    <dbReference type="NCBI Taxonomy" id="452"/>
    <lineage>
        <taxon>Bacteria</taxon>
        <taxon>Pseudomonadati</taxon>
        <taxon>Pseudomonadota</taxon>
        <taxon>Gammaproteobacteria</taxon>
        <taxon>Legionellales</taxon>
        <taxon>Legionellaceae</taxon>
        <taxon>Legionella</taxon>
    </lineage>
</organism>
<evidence type="ECO:0000313" key="4">
    <source>
        <dbReference type="EMBL" id="KTD64777.1"/>
    </source>
</evidence>
<dbReference type="GO" id="GO:0042619">
    <property type="term" value="P:poly-hydroxybutyrate biosynthetic process"/>
    <property type="evidence" value="ECO:0007669"/>
    <property type="project" value="InterPro"/>
</dbReference>
<dbReference type="FunFam" id="3.40.50.720:FF:000173">
    <property type="entry name" value="3-oxoacyl-[acyl-carrier protein] reductase"/>
    <property type="match status" value="1"/>
</dbReference>
<feature type="domain" description="Ketoreductase" evidence="3">
    <location>
        <begin position="4"/>
        <end position="186"/>
    </location>
</feature>
<keyword evidence="2" id="KW-0560">Oxidoreductase</keyword>
<sequence length="247" mass="26924">MEQMTAIVTGGTGGIGTAICRSLAASNYRVIACYFKDGNHEEAKLWQSSQKKDGFNIDIQYADVRQFEDCEKLARVIKEQYGRIDVLVNNAGVTRDMTLKKMTPKQWQLVLDANLNSVFNVTRNVLPLMLEREYGRIISISSVSGRKGQAGQCNYAATKAALLGFSKSLALETADKGITVNTISPGYIETPMLAAMRESVLKALITVIPMGRLGKPEEIARAVTFLASPDSGFITGANLDINGGQYM</sequence>
<dbReference type="SMART" id="SM00822">
    <property type="entry name" value="PKS_KR"/>
    <property type="match status" value="1"/>
</dbReference>
<dbReference type="Proteomes" id="UP000054877">
    <property type="component" value="Unassembled WGS sequence"/>
</dbReference>
<proteinExistence type="inferred from homology"/>
<dbReference type="PANTHER" id="PTHR42879:SF2">
    <property type="entry name" value="3-OXOACYL-[ACYL-CARRIER-PROTEIN] REDUCTASE FABG"/>
    <property type="match status" value="1"/>
</dbReference>
<dbReference type="GO" id="GO:0005737">
    <property type="term" value="C:cytoplasm"/>
    <property type="evidence" value="ECO:0007669"/>
    <property type="project" value="InterPro"/>
</dbReference>
<reference evidence="4 5" key="1">
    <citation type="submission" date="2015-11" db="EMBL/GenBank/DDBJ databases">
        <title>Genomic analysis of 38 Legionella species identifies large and diverse effector repertoires.</title>
        <authorList>
            <person name="Burstein D."/>
            <person name="Amaro F."/>
            <person name="Zusman T."/>
            <person name="Lifshitz Z."/>
            <person name="Cohen O."/>
            <person name="Gilbert J.A."/>
            <person name="Pupko T."/>
            <person name="Shuman H.A."/>
            <person name="Segal G."/>
        </authorList>
    </citation>
    <scope>NUCLEOTIDE SEQUENCE [LARGE SCALE GENOMIC DNA]</scope>
    <source>
        <strain evidence="4 5">Mt.St.Helens-9</strain>
    </source>
</reference>
<dbReference type="EMBL" id="LNYX01000012">
    <property type="protein sequence ID" value="KTD64777.1"/>
    <property type="molecule type" value="Genomic_DNA"/>
</dbReference>
<comment type="caution">
    <text evidence="4">The sequence shown here is derived from an EMBL/GenBank/DDBJ whole genome shotgun (WGS) entry which is preliminary data.</text>
</comment>
<comment type="similarity">
    <text evidence="1">Belongs to the short-chain dehydrogenases/reductases (SDR) family.</text>
</comment>
<dbReference type="NCBIfam" id="NF009464">
    <property type="entry name" value="PRK12824.1"/>
    <property type="match status" value="1"/>
</dbReference>
<dbReference type="STRING" id="452.Lspi_0944"/>
<accession>A0A0W0Z6N4</accession>
<evidence type="ECO:0000256" key="1">
    <source>
        <dbReference type="ARBA" id="ARBA00006484"/>
    </source>
</evidence>
<dbReference type="InterPro" id="IPR057326">
    <property type="entry name" value="KR_dom"/>
</dbReference>
<keyword evidence="5" id="KW-1185">Reference proteome</keyword>
<dbReference type="RefSeq" id="WP_058482879.1">
    <property type="nucleotide sequence ID" value="NZ_CAAAII010000003.1"/>
</dbReference>
<gene>
    <name evidence="4" type="ORF">Lspi_0944</name>
</gene>
<dbReference type="NCBIfam" id="NF009466">
    <property type="entry name" value="PRK12826.1-2"/>
    <property type="match status" value="1"/>
</dbReference>
<protein>
    <submittedName>
        <fullName evidence="4">Acetyoacetyl CoA reductase</fullName>
    </submittedName>
</protein>
<dbReference type="SUPFAM" id="SSF51735">
    <property type="entry name" value="NAD(P)-binding Rossmann-fold domains"/>
    <property type="match status" value="1"/>
</dbReference>
<dbReference type="PROSITE" id="PS00061">
    <property type="entry name" value="ADH_SHORT"/>
    <property type="match status" value="1"/>
</dbReference>
<dbReference type="OrthoDB" id="9804774at2"/>
<dbReference type="InterPro" id="IPR002347">
    <property type="entry name" value="SDR_fam"/>
</dbReference>
<evidence type="ECO:0000256" key="2">
    <source>
        <dbReference type="ARBA" id="ARBA00023002"/>
    </source>
</evidence>
<dbReference type="InterPro" id="IPR020904">
    <property type="entry name" value="Sc_DH/Rdtase_CS"/>
</dbReference>
<dbReference type="InterPro" id="IPR011283">
    <property type="entry name" value="Acetoacetyl-CoA_reductase"/>
</dbReference>
<dbReference type="AlphaFoldDB" id="A0A0W0Z6N4"/>
<evidence type="ECO:0000313" key="5">
    <source>
        <dbReference type="Proteomes" id="UP000054877"/>
    </source>
</evidence>
<dbReference type="InterPro" id="IPR050259">
    <property type="entry name" value="SDR"/>
</dbReference>
<dbReference type="GO" id="GO:0032787">
    <property type="term" value="P:monocarboxylic acid metabolic process"/>
    <property type="evidence" value="ECO:0007669"/>
    <property type="project" value="UniProtKB-ARBA"/>
</dbReference>
<dbReference type="Gene3D" id="3.40.50.720">
    <property type="entry name" value="NAD(P)-binding Rossmann-like Domain"/>
    <property type="match status" value="1"/>
</dbReference>
<dbReference type="PANTHER" id="PTHR42879">
    <property type="entry name" value="3-OXOACYL-(ACYL-CARRIER-PROTEIN) REDUCTASE"/>
    <property type="match status" value="1"/>
</dbReference>
<dbReference type="Pfam" id="PF13561">
    <property type="entry name" value="adh_short_C2"/>
    <property type="match status" value="1"/>
</dbReference>
<dbReference type="PRINTS" id="PR00081">
    <property type="entry name" value="GDHRDH"/>
</dbReference>
<dbReference type="NCBIfam" id="TIGR01829">
    <property type="entry name" value="AcAcCoA_reduct"/>
    <property type="match status" value="1"/>
</dbReference>